<name>A0ABT6R6F9_9BACL</name>
<evidence type="ECO:0000313" key="2">
    <source>
        <dbReference type="Proteomes" id="UP001243286"/>
    </source>
</evidence>
<dbReference type="SUPFAM" id="SSF52540">
    <property type="entry name" value="P-loop containing nucleoside triphosphate hydrolases"/>
    <property type="match status" value="1"/>
</dbReference>
<gene>
    <name evidence="1" type="ORF">QK289_15540</name>
</gene>
<keyword evidence="2" id="KW-1185">Reference proteome</keyword>
<protein>
    <recommendedName>
        <fullName evidence="3">Response regulator receiver protein</fullName>
    </recommendedName>
</protein>
<evidence type="ECO:0008006" key="3">
    <source>
        <dbReference type="Google" id="ProtNLM"/>
    </source>
</evidence>
<dbReference type="RefSeq" id="WP_282357453.1">
    <property type="nucleotide sequence ID" value="NZ_JASBQV010000040.1"/>
</dbReference>
<sequence>MKLVAIIKSDIMFDLLKKRIGLEKRLPDSKIRRVLTISELEEAIEFYKSDIFILDPKIPEGAGLEQILKVHQVPYLLVEDDVKDIHPVLIEKFGVLIEEETEEEEVINHERIVYREKLIEKEIITKQYQSLPSKVIIVGSLTKGAGSTIIATNLARMIGERKVNVAYMEHPLIRPYMFDYLQIHNNQEHEYFDVARAVRKKGVSLKEEPFVRDGVEWHVIDAREPANKDFEYHQLLMATHAIGANIMILDISDRWEDPGVQEYMRHADLILLAAESDLIKYEYSLMEYELFESHSFPTKEFRVMKYLQEKHDSRFEIIHTKKFKGLDMKLMLQMFQKRPVATLPYIDYPTIMAAVQNSKILYDYDNSSKESFEKNFLGIISRFLPKDLLELKTARRSMFSIKRK</sequence>
<comment type="caution">
    <text evidence="1">The sequence shown here is derived from an EMBL/GenBank/DDBJ whole genome shotgun (WGS) entry which is preliminary data.</text>
</comment>
<dbReference type="InterPro" id="IPR027417">
    <property type="entry name" value="P-loop_NTPase"/>
</dbReference>
<organism evidence="1 2">
    <name type="scientific">Exiguobacterium antarcticum</name>
    <dbReference type="NCBI Taxonomy" id="132920"/>
    <lineage>
        <taxon>Bacteria</taxon>
        <taxon>Bacillati</taxon>
        <taxon>Bacillota</taxon>
        <taxon>Bacilli</taxon>
        <taxon>Bacillales</taxon>
        <taxon>Bacillales Family XII. Incertae Sedis</taxon>
        <taxon>Exiguobacterium</taxon>
    </lineage>
</organism>
<accession>A0ABT6R6F9</accession>
<reference evidence="1 2" key="1">
    <citation type="submission" date="2023-04" db="EMBL/GenBank/DDBJ databases">
        <title>Antarctic isolates genomes.</title>
        <authorList>
            <person name="Dimov S.G."/>
        </authorList>
    </citation>
    <scope>NUCLEOTIDE SEQUENCE [LARGE SCALE GENOMIC DNA]</scope>
    <source>
        <strain evidence="1 2">AL19</strain>
    </source>
</reference>
<evidence type="ECO:0000313" key="1">
    <source>
        <dbReference type="EMBL" id="MDI3236428.1"/>
    </source>
</evidence>
<dbReference type="EMBL" id="JASBQV010000040">
    <property type="protein sequence ID" value="MDI3236428.1"/>
    <property type="molecule type" value="Genomic_DNA"/>
</dbReference>
<proteinExistence type="predicted"/>
<dbReference type="Proteomes" id="UP001243286">
    <property type="component" value="Unassembled WGS sequence"/>
</dbReference>